<dbReference type="AlphaFoldDB" id="A0A5J4NZ56"/>
<dbReference type="Pfam" id="PF00293">
    <property type="entry name" value="NUDIX"/>
    <property type="match status" value="1"/>
</dbReference>
<dbReference type="GO" id="GO:0051287">
    <property type="term" value="F:NAD binding"/>
    <property type="evidence" value="ECO:0007669"/>
    <property type="project" value="TreeGrafter"/>
</dbReference>
<dbReference type="PANTHER" id="PTHR13994">
    <property type="entry name" value="NUDIX HYDROLASE RELATED"/>
    <property type="match status" value="1"/>
</dbReference>
<name>A0A5J4NZ56_9TREM</name>
<evidence type="ECO:0000313" key="3">
    <source>
        <dbReference type="EMBL" id="KAA3680839.1"/>
    </source>
</evidence>
<dbReference type="Proteomes" id="UP000324629">
    <property type="component" value="Unassembled WGS sequence"/>
</dbReference>
<dbReference type="EMBL" id="QNGE01000340">
    <property type="protein sequence ID" value="KAA3680839.1"/>
    <property type="molecule type" value="Genomic_DNA"/>
</dbReference>
<comment type="caution">
    <text evidence="3">The sequence shown here is derived from an EMBL/GenBank/DDBJ whole genome shotgun (WGS) entry which is preliminary data.</text>
</comment>
<organism evidence="3 4">
    <name type="scientific">Paragonimus westermani</name>
    <dbReference type="NCBI Taxonomy" id="34504"/>
    <lineage>
        <taxon>Eukaryota</taxon>
        <taxon>Metazoa</taxon>
        <taxon>Spiralia</taxon>
        <taxon>Lophotrochozoa</taxon>
        <taxon>Platyhelminthes</taxon>
        <taxon>Trematoda</taxon>
        <taxon>Digenea</taxon>
        <taxon>Plagiorchiida</taxon>
        <taxon>Troglotremata</taxon>
        <taxon>Troglotrematidae</taxon>
        <taxon>Paragonimus</taxon>
    </lineage>
</organism>
<keyword evidence="1" id="KW-0378">Hydrolase</keyword>
<dbReference type="GO" id="GO:0047631">
    <property type="term" value="F:ADP-ribose diphosphatase activity"/>
    <property type="evidence" value="ECO:0007669"/>
    <property type="project" value="TreeGrafter"/>
</dbReference>
<feature type="domain" description="Nudix hydrolase" evidence="2">
    <location>
        <begin position="1"/>
        <end position="119"/>
    </location>
</feature>
<evidence type="ECO:0000256" key="1">
    <source>
        <dbReference type="ARBA" id="ARBA00022801"/>
    </source>
</evidence>
<keyword evidence="4" id="KW-1185">Reference proteome</keyword>
<dbReference type="GO" id="GO:0035529">
    <property type="term" value="F:NADH pyrophosphatase activity"/>
    <property type="evidence" value="ECO:0007669"/>
    <property type="project" value="TreeGrafter"/>
</dbReference>
<sequence length="275" mass="30322">MVREKRGSAFRGWKFPTGLSHLGEDLSNVVVREVREETGVLAQFTGILAIRQQHDHPGAFGRSDLLAICRLQLVDQSSNLSHIEMCHKELSDCAWIPLTKLLSAHVHSVITDLDAQFLSSPEQLHVTTLTQEIVRLITASSPMELRPHRLESVKQDKLTALNTDAAYKAHLEPSQRLSFAGDRSGCMESSASVLKFINWSVTGVDESLVVASTATKEETMESLDIAEQVVTDADMLEADLALEESLTVGTVSNILNYMTVVLRFCVGTGVYPFLQ</sequence>
<evidence type="ECO:0000313" key="4">
    <source>
        <dbReference type="Proteomes" id="UP000324629"/>
    </source>
</evidence>
<dbReference type="InterPro" id="IPR015797">
    <property type="entry name" value="NUDIX_hydrolase-like_dom_sf"/>
</dbReference>
<dbReference type="PROSITE" id="PS51462">
    <property type="entry name" value="NUDIX"/>
    <property type="match status" value="1"/>
</dbReference>
<dbReference type="InterPro" id="IPR020084">
    <property type="entry name" value="NUDIX_hydrolase_CS"/>
</dbReference>
<dbReference type="Gene3D" id="3.90.79.10">
    <property type="entry name" value="Nucleoside Triphosphate Pyrophosphohydrolase"/>
    <property type="match status" value="1"/>
</dbReference>
<accession>A0A5J4NZ56</accession>
<dbReference type="PANTHER" id="PTHR13994:SF46">
    <property type="entry name" value="NUCLEOSIDE DIPHOSPHATE-LINKED MOIETY X MOTIF 6"/>
    <property type="match status" value="1"/>
</dbReference>
<feature type="non-terminal residue" evidence="3">
    <location>
        <position position="275"/>
    </location>
</feature>
<dbReference type="SUPFAM" id="SSF55811">
    <property type="entry name" value="Nudix"/>
    <property type="match status" value="1"/>
</dbReference>
<proteinExistence type="predicted"/>
<dbReference type="PRINTS" id="PR01356">
    <property type="entry name" value="GFGPROTEIN"/>
</dbReference>
<reference evidence="3 4" key="1">
    <citation type="journal article" date="2019" name="Gigascience">
        <title>Whole-genome sequence of the oriental lung fluke Paragonimus westermani.</title>
        <authorList>
            <person name="Oey H."/>
            <person name="Zakrzewski M."/>
            <person name="Narain K."/>
            <person name="Devi K.R."/>
            <person name="Agatsuma T."/>
            <person name="Nawaratna S."/>
            <person name="Gobert G.N."/>
            <person name="Jones M.K."/>
            <person name="Ragan M.A."/>
            <person name="McManus D.P."/>
            <person name="Krause L."/>
        </authorList>
    </citation>
    <scope>NUCLEOTIDE SEQUENCE [LARGE SCALE GENOMIC DNA]</scope>
    <source>
        <strain evidence="3 4">IND2009</strain>
    </source>
</reference>
<dbReference type="PROSITE" id="PS00893">
    <property type="entry name" value="NUDIX_BOX"/>
    <property type="match status" value="1"/>
</dbReference>
<dbReference type="InterPro" id="IPR000086">
    <property type="entry name" value="NUDIX_hydrolase_dom"/>
</dbReference>
<evidence type="ECO:0000259" key="2">
    <source>
        <dbReference type="PROSITE" id="PS51462"/>
    </source>
</evidence>
<protein>
    <recommendedName>
        <fullName evidence="2">Nudix hydrolase domain-containing protein</fullName>
    </recommendedName>
</protein>
<gene>
    <name evidence="3" type="ORF">DEA37_0005304</name>
</gene>
<dbReference type="InterPro" id="IPR003293">
    <property type="entry name" value="Nudix_hydrolase6-like"/>
</dbReference>